<gene>
    <name evidence="3" type="ORF">A3D67_03020</name>
</gene>
<comment type="caution">
    <text evidence="3">The sequence shown here is derived from an EMBL/GenBank/DDBJ whole genome shotgun (WGS) entry which is preliminary data.</text>
</comment>
<comment type="similarity">
    <text evidence="1">Belongs to the NAD(P)-dependent epimerase/dehydratase family.</text>
</comment>
<evidence type="ECO:0000256" key="1">
    <source>
        <dbReference type="ARBA" id="ARBA00007637"/>
    </source>
</evidence>
<evidence type="ECO:0000313" key="4">
    <source>
        <dbReference type="Proteomes" id="UP000178099"/>
    </source>
</evidence>
<protein>
    <recommendedName>
        <fullName evidence="2">NAD-dependent epimerase/dehydratase domain-containing protein</fullName>
    </recommendedName>
</protein>
<accession>A0A1G2DGI9</accession>
<dbReference type="InterPro" id="IPR036291">
    <property type="entry name" value="NAD(P)-bd_dom_sf"/>
</dbReference>
<dbReference type="PANTHER" id="PTHR43000">
    <property type="entry name" value="DTDP-D-GLUCOSE 4,6-DEHYDRATASE-RELATED"/>
    <property type="match status" value="1"/>
</dbReference>
<dbReference type="Pfam" id="PF01370">
    <property type="entry name" value="Epimerase"/>
    <property type="match status" value="1"/>
</dbReference>
<evidence type="ECO:0000259" key="2">
    <source>
        <dbReference type="Pfam" id="PF01370"/>
    </source>
</evidence>
<reference evidence="3 4" key="1">
    <citation type="journal article" date="2016" name="Nat. Commun.">
        <title>Thousands of microbial genomes shed light on interconnected biogeochemical processes in an aquifer system.</title>
        <authorList>
            <person name="Anantharaman K."/>
            <person name="Brown C.T."/>
            <person name="Hug L.A."/>
            <person name="Sharon I."/>
            <person name="Castelle C.J."/>
            <person name="Probst A.J."/>
            <person name="Thomas B.C."/>
            <person name="Singh A."/>
            <person name="Wilkins M.J."/>
            <person name="Karaoz U."/>
            <person name="Brodie E.L."/>
            <person name="Williams K.H."/>
            <person name="Hubbard S.S."/>
            <person name="Banfield J.F."/>
        </authorList>
    </citation>
    <scope>NUCLEOTIDE SEQUENCE [LARGE SCALE GENOMIC DNA]</scope>
</reference>
<dbReference type="InterPro" id="IPR001509">
    <property type="entry name" value="Epimerase_deHydtase"/>
</dbReference>
<feature type="domain" description="NAD-dependent epimerase/dehydratase" evidence="2">
    <location>
        <begin position="9"/>
        <end position="229"/>
    </location>
</feature>
<name>A0A1G2DGI9_9BACT</name>
<dbReference type="AlphaFoldDB" id="A0A1G2DGI9"/>
<evidence type="ECO:0000313" key="3">
    <source>
        <dbReference type="EMBL" id="OGZ12755.1"/>
    </source>
</evidence>
<dbReference type="SUPFAM" id="SSF51735">
    <property type="entry name" value="NAD(P)-binding Rossmann-fold domains"/>
    <property type="match status" value="1"/>
</dbReference>
<proteinExistence type="inferred from homology"/>
<dbReference type="EMBL" id="MHLN01000002">
    <property type="protein sequence ID" value="OGZ12755.1"/>
    <property type="molecule type" value="Genomic_DNA"/>
</dbReference>
<dbReference type="Proteomes" id="UP000178099">
    <property type="component" value="Unassembled WGS sequence"/>
</dbReference>
<sequence length="345" mass="39238">MTEKKKMKILVTGSAGFMGSHLYDHLAEQGFSVYGIDDLSGGFLRNVSNKKRFTKLDLRDRTKTGTYVARLKPDIIYHLAADATEGRSQFTPFSALDRNWGAYMNLLVPAIKSGLKKMVLTSSMSVYGAQKPPFKEDFVPQPEDVYATSKASMEVTTRILSNVYGFRYTIVRPHNVYGPRQNLSDPYRNVIGIFVNRLLHKKHFYIYGDGAQERAFSYVDDITSTLADMGFSRKCDSRVFNIGSDHPSTVNDLGALVLREFFGEDIPKKFLPRYLPSRPQEVKFAYCTHDNLKKLTGYRARTGLAEGIKKNVEWAKVVGPQQFRYLDSLDLSNHLTPKTWKNRLL</sequence>
<dbReference type="Gene3D" id="3.40.50.720">
    <property type="entry name" value="NAD(P)-binding Rossmann-like Domain"/>
    <property type="match status" value="1"/>
</dbReference>
<dbReference type="PRINTS" id="PR01713">
    <property type="entry name" value="NUCEPIMERASE"/>
</dbReference>
<organism evidence="3 4">
    <name type="scientific">Candidatus Lloydbacteria bacterium RIFCSPHIGHO2_02_FULL_51_22</name>
    <dbReference type="NCBI Taxonomy" id="1798663"/>
    <lineage>
        <taxon>Bacteria</taxon>
        <taxon>Candidatus Lloydiibacteriota</taxon>
    </lineage>
</organism>